<sequence length="50" mass="5382">MRADAAGQKRTAGPARLRLRRGLAGASALFDHILSVLFSVGLSLFCFSYL</sequence>
<dbReference type="EMBL" id="CP002039">
    <property type="protein sequence ID" value="ADJ63109.1"/>
    <property type="molecule type" value="Genomic_DNA"/>
</dbReference>
<keyword evidence="3" id="KW-1185">Reference proteome</keyword>
<keyword evidence="1" id="KW-1133">Transmembrane helix</keyword>
<accession>D8IQ63</accession>
<organism evidence="2 3">
    <name type="scientific">Herbaspirillum seropedicae (strain SmR1)</name>
    <dbReference type="NCBI Taxonomy" id="757424"/>
    <lineage>
        <taxon>Bacteria</taxon>
        <taxon>Pseudomonadati</taxon>
        <taxon>Pseudomonadota</taxon>
        <taxon>Betaproteobacteria</taxon>
        <taxon>Burkholderiales</taxon>
        <taxon>Oxalobacteraceae</taxon>
        <taxon>Herbaspirillum</taxon>
    </lineage>
</organism>
<name>D8IQ63_HERSS</name>
<reference evidence="2 3" key="1">
    <citation type="submission" date="2010-04" db="EMBL/GenBank/DDBJ databases">
        <title>The genome of Herbaspirillum seropedicae SmR1, an endophytic, nitrogen-fixing, plant-growth promoting beta-Proteobacteria.</title>
        <authorList>
            <person name="Pedrosa F.O."/>
            <person name="Monteiro R.A."/>
            <person name="Wassem R."/>
            <person name="Cruz L.M."/>
            <person name="Ayub R.A."/>
            <person name="Colauto N.B."/>
            <person name="Fernandez M.A."/>
            <person name="Fungaro M.H.P."/>
            <person name="Grisard E.C."/>
            <person name="Hungria M."/>
            <person name="Madeira H.M.F."/>
            <person name="Nodari R.O."/>
            <person name="Osaku C.A."/>
            <person name="Petzl-Erler M.L."/>
            <person name="Terenzi H."/>
            <person name="Vieira L.G.E."/>
            <person name="Almeida M.I.M."/>
            <person name="Alves L.R."/>
            <person name="Arantes O.M.N."/>
            <person name="Balsanelli E."/>
            <person name="Barcellos F.G."/>
            <person name="Baura V.A."/>
            <person name="Binde D.R."/>
            <person name="Campo R.J."/>
            <person name="Chubatsu L.S."/>
            <person name="Chueire L.M.O."/>
            <person name="Ciferri R.R."/>
            <person name="Correa L.C."/>
            <person name="da Conceicao Silva J.L."/>
            <person name="Dabul A.N.G."/>
            <person name="Dambros B.P."/>
            <person name="Faoro H."/>
            <person name="Favetti A."/>
            <person name="Friedermann G."/>
            <person name="Furlaneto M.C."/>
            <person name="Gasques L.S."/>
            <person name="Gimenes C.C.T."/>
            <person name="Gioppo N.M.R."/>
            <person name="Glienke-Blanco C."/>
            <person name="Godoy L.P."/>
            <person name="Guerra M.P."/>
            <person name="Karp S."/>
            <person name="Kava-Cordeiro V."/>
            <person name="Margarido V.P."/>
            <person name="Mathioni S.M."/>
            <person name="Menck-Soares M.A."/>
            <person name="Murace N.K."/>
            <person name="Nicolas M.F."/>
            <person name="Oliveira C.E.C."/>
            <person name="Pagnan N.A.B."/>
            <person name="Pamphile J.A."/>
            <person name="Patussi E.V."/>
            <person name="Pereira L.F.P."/>
            <person name="Pereira-Ferrari L."/>
            <person name="Pinto F.G.S."/>
            <person name="Precoma C."/>
            <person name="Prioli A.J."/>
            <person name="Prioli S.M.A.P."/>
            <person name="Raittz R.T."/>
            <person name="Ramos H.J.O."/>
            <person name="Ribeiro E.M.S.F."/>
            <person name="Rigo L.U."/>
            <person name="Rocha C.L.M.S.C."/>
            <person name="Rocha S.N."/>
            <person name="Santos K."/>
            <person name="Satori D."/>
            <person name="Silva A.G."/>
            <person name="Simao R.C.G."/>
            <person name="Soares M.A.M."/>
            <person name="Souza E.M."/>
            <person name="Steffens M.B.R."/>
            <person name="Steindel M."/>
            <person name="Tadra-Sfeir M.Z."/>
            <person name="Takahashi E.K."/>
            <person name="Torres R.A."/>
            <person name="Valle J.S."/>
            <person name="Vernal J.I."/>
            <person name="Vilas-Boas L.A."/>
            <person name="Watanabe M.A.E."/>
            <person name="Weiss V.A."/>
            <person name="Yates M.A."/>
            <person name="Souza E.M."/>
        </authorList>
    </citation>
    <scope>NUCLEOTIDE SEQUENCE [LARGE SCALE GENOMIC DNA]</scope>
    <source>
        <strain evidence="2 3">SmR1</strain>
    </source>
</reference>
<keyword evidence="1" id="KW-0812">Transmembrane</keyword>
<gene>
    <name evidence="2" type="ordered locus">Hsero_1596</name>
</gene>
<dbReference type="STRING" id="757424.Hsero_1596"/>
<feature type="transmembrane region" description="Helical" evidence="1">
    <location>
        <begin position="21"/>
        <end position="45"/>
    </location>
</feature>
<evidence type="ECO:0000313" key="3">
    <source>
        <dbReference type="Proteomes" id="UP000000329"/>
    </source>
</evidence>
<evidence type="ECO:0000256" key="1">
    <source>
        <dbReference type="SAM" id="Phobius"/>
    </source>
</evidence>
<dbReference type="AlphaFoldDB" id="D8IQ63"/>
<evidence type="ECO:0000313" key="2">
    <source>
        <dbReference type="EMBL" id="ADJ63109.1"/>
    </source>
</evidence>
<keyword evidence="1" id="KW-0472">Membrane</keyword>
<dbReference type="Proteomes" id="UP000000329">
    <property type="component" value="Chromosome"/>
</dbReference>
<dbReference type="KEGG" id="hse:Hsero_1596"/>
<dbReference type="HOGENOM" id="CLU_3118600_0_0_4"/>
<proteinExistence type="predicted"/>
<protein>
    <submittedName>
        <fullName evidence="2">Uncharacterized protein</fullName>
    </submittedName>
</protein>